<keyword evidence="6" id="KW-0547">Nucleotide-binding</keyword>
<dbReference type="GO" id="GO:0000155">
    <property type="term" value="F:phosphorelay sensor kinase activity"/>
    <property type="evidence" value="ECO:0007669"/>
    <property type="project" value="InterPro"/>
</dbReference>
<dbReference type="STRING" id="266809.PM03_14185"/>
<evidence type="ECO:0000313" key="13">
    <source>
        <dbReference type="EMBL" id="CUH59367.1"/>
    </source>
</evidence>
<evidence type="ECO:0000313" key="14">
    <source>
        <dbReference type="Proteomes" id="UP000051298"/>
    </source>
</evidence>
<dbReference type="InterPro" id="IPR003661">
    <property type="entry name" value="HisK_dim/P_dom"/>
</dbReference>
<proteinExistence type="predicted"/>
<dbReference type="InterPro" id="IPR005467">
    <property type="entry name" value="His_kinase_dom"/>
</dbReference>
<evidence type="ECO:0000256" key="2">
    <source>
        <dbReference type="ARBA" id="ARBA00004370"/>
    </source>
</evidence>
<keyword evidence="5 13" id="KW-0808">Transferase</keyword>
<feature type="domain" description="HAMP" evidence="12">
    <location>
        <begin position="180"/>
        <end position="235"/>
    </location>
</feature>
<dbReference type="SUPFAM" id="SSF47384">
    <property type="entry name" value="Homodimeric domain of signal transducing histidine kinase"/>
    <property type="match status" value="1"/>
</dbReference>
<organism evidence="13 14">
    <name type="scientific">Thalassobacter stenotrophicus</name>
    <dbReference type="NCBI Taxonomy" id="266809"/>
    <lineage>
        <taxon>Bacteria</taxon>
        <taxon>Pseudomonadati</taxon>
        <taxon>Pseudomonadota</taxon>
        <taxon>Alphaproteobacteria</taxon>
        <taxon>Rhodobacterales</taxon>
        <taxon>Roseobacteraceae</taxon>
        <taxon>Thalassobacter</taxon>
    </lineage>
</organism>
<feature type="transmembrane region" description="Helical" evidence="10">
    <location>
        <begin position="159"/>
        <end position="178"/>
    </location>
</feature>
<dbReference type="InterPro" id="IPR003594">
    <property type="entry name" value="HATPase_dom"/>
</dbReference>
<dbReference type="CDD" id="cd00075">
    <property type="entry name" value="HATPase"/>
    <property type="match status" value="1"/>
</dbReference>
<dbReference type="RefSeq" id="WP_058122583.1">
    <property type="nucleotide sequence ID" value="NZ_CYRX01000009.1"/>
</dbReference>
<evidence type="ECO:0000256" key="3">
    <source>
        <dbReference type="ARBA" id="ARBA00012438"/>
    </source>
</evidence>
<dbReference type="EC" id="2.7.13.3" evidence="3"/>
<dbReference type="InterPro" id="IPR036097">
    <property type="entry name" value="HisK_dim/P_sf"/>
</dbReference>
<dbReference type="PROSITE" id="PS50885">
    <property type="entry name" value="HAMP"/>
    <property type="match status" value="1"/>
</dbReference>
<keyword evidence="9" id="KW-0902">Two-component regulatory system</keyword>
<evidence type="ECO:0000259" key="12">
    <source>
        <dbReference type="PROSITE" id="PS50885"/>
    </source>
</evidence>
<dbReference type="InterPro" id="IPR003660">
    <property type="entry name" value="HAMP_dom"/>
</dbReference>
<keyword evidence="10" id="KW-0472">Membrane</keyword>
<dbReference type="InterPro" id="IPR036890">
    <property type="entry name" value="HATPase_C_sf"/>
</dbReference>
<dbReference type="Gene3D" id="3.30.565.10">
    <property type="entry name" value="Histidine kinase-like ATPase, C-terminal domain"/>
    <property type="match status" value="1"/>
</dbReference>
<evidence type="ECO:0000259" key="11">
    <source>
        <dbReference type="PROSITE" id="PS50109"/>
    </source>
</evidence>
<dbReference type="SUPFAM" id="SSF55874">
    <property type="entry name" value="ATPase domain of HSP90 chaperone/DNA topoisomerase II/histidine kinase"/>
    <property type="match status" value="1"/>
</dbReference>
<dbReference type="PROSITE" id="PS50109">
    <property type="entry name" value="HIS_KIN"/>
    <property type="match status" value="1"/>
</dbReference>
<feature type="transmembrane region" description="Helical" evidence="10">
    <location>
        <begin position="9"/>
        <end position="30"/>
    </location>
</feature>
<dbReference type="AlphaFoldDB" id="A0A0P1EX58"/>
<evidence type="ECO:0000256" key="9">
    <source>
        <dbReference type="ARBA" id="ARBA00023012"/>
    </source>
</evidence>
<reference evidence="13 14" key="1">
    <citation type="submission" date="2015-09" db="EMBL/GenBank/DDBJ databases">
        <authorList>
            <consortium name="Swine Surveillance"/>
        </authorList>
    </citation>
    <scope>NUCLEOTIDE SEQUENCE [LARGE SCALE GENOMIC DNA]</scope>
    <source>
        <strain evidence="13 14">CECT 5294</strain>
    </source>
</reference>
<keyword evidence="8" id="KW-0067">ATP-binding</keyword>
<evidence type="ECO:0000256" key="4">
    <source>
        <dbReference type="ARBA" id="ARBA00022553"/>
    </source>
</evidence>
<keyword evidence="10" id="KW-1133">Transmembrane helix</keyword>
<evidence type="ECO:0000256" key="8">
    <source>
        <dbReference type="ARBA" id="ARBA00022840"/>
    </source>
</evidence>
<dbReference type="PANTHER" id="PTHR43065">
    <property type="entry name" value="SENSOR HISTIDINE KINASE"/>
    <property type="match status" value="1"/>
</dbReference>
<evidence type="ECO:0000256" key="10">
    <source>
        <dbReference type="SAM" id="Phobius"/>
    </source>
</evidence>
<dbReference type="EMBL" id="CYRX01000009">
    <property type="protein sequence ID" value="CUH59367.1"/>
    <property type="molecule type" value="Genomic_DNA"/>
</dbReference>
<protein>
    <recommendedName>
        <fullName evidence="3">histidine kinase</fullName>
        <ecNumber evidence="3">2.7.13.3</ecNumber>
    </recommendedName>
</protein>
<comment type="subcellular location">
    <subcellularLocation>
        <location evidence="2">Membrane</location>
    </subcellularLocation>
</comment>
<dbReference type="SMART" id="SM00388">
    <property type="entry name" value="HisKA"/>
    <property type="match status" value="1"/>
</dbReference>
<dbReference type="SMART" id="SM00387">
    <property type="entry name" value="HATPase_c"/>
    <property type="match status" value="1"/>
</dbReference>
<dbReference type="PRINTS" id="PR00344">
    <property type="entry name" value="BCTRLSENSOR"/>
</dbReference>
<dbReference type="Pfam" id="PF02518">
    <property type="entry name" value="HATPase_c"/>
    <property type="match status" value="1"/>
</dbReference>
<sequence>MINTLSGRFLVLTVIFVMVAEILIFLPSIARFREEYLLARLERAQIASLNLLAAGEMIAPEVEQELLRNAGVLNVVLRRDVARELVLSGPLPFPVGQTVDLRDDRAWVLIRDAMSRLINPEPEVIRVLGQPVMGGGIQIEFALDSRPLHAALLEYGRNIFWLSLMISAITAVLLFMAVRRVLVMPIRKLVDQMDRFAEAPEDARRIVTPASSVVELRAAEEALSAMQSQLSQSLKQKERLAQLGGAVAKISHDLRNILTTATLLGDRLESVDDPTVKRVGPKIVNSISRAVSLCEGTLAFGKAEESPPALTRFDLATLAEDIAESEQLAVAADVVSISTDIPLGMQVRADPDQLHRVLGNLVRNARQVIAATGTPGTITMCAHEDARAWWIEIVDTGPGLPPRAQEYLFQPFQGTARKGGTGLGLAIAAELIKGHGGTLTLKETGPNGTTFCICLPRDGILEIV</sequence>
<keyword evidence="4" id="KW-0597">Phosphoprotein</keyword>
<dbReference type="Proteomes" id="UP000051298">
    <property type="component" value="Unassembled WGS sequence"/>
</dbReference>
<dbReference type="InterPro" id="IPR004358">
    <property type="entry name" value="Sig_transdc_His_kin-like_C"/>
</dbReference>
<evidence type="ECO:0000256" key="1">
    <source>
        <dbReference type="ARBA" id="ARBA00000085"/>
    </source>
</evidence>
<dbReference type="Gene3D" id="1.10.287.130">
    <property type="match status" value="1"/>
</dbReference>
<dbReference type="eggNOG" id="COG4191">
    <property type="taxonomic scope" value="Bacteria"/>
</dbReference>
<dbReference type="GO" id="GO:0016020">
    <property type="term" value="C:membrane"/>
    <property type="evidence" value="ECO:0007669"/>
    <property type="project" value="UniProtKB-SubCell"/>
</dbReference>
<evidence type="ECO:0000256" key="5">
    <source>
        <dbReference type="ARBA" id="ARBA00022679"/>
    </source>
</evidence>
<dbReference type="PANTHER" id="PTHR43065:SF10">
    <property type="entry name" value="PEROXIDE STRESS-ACTIVATED HISTIDINE KINASE MAK3"/>
    <property type="match status" value="1"/>
</dbReference>
<dbReference type="GO" id="GO:0005524">
    <property type="term" value="F:ATP binding"/>
    <property type="evidence" value="ECO:0007669"/>
    <property type="project" value="UniProtKB-KW"/>
</dbReference>
<evidence type="ECO:0000256" key="6">
    <source>
        <dbReference type="ARBA" id="ARBA00022741"/>
    </source>
</evidence>
<accession>A0A0P1EX58</accession>
<gene>
    <name evidence="13" type="primary">creC</name>
    <name evidence="13" type="ORF">THS5294_00651</name>
</gene>
<name>A0A0P1EX58_9RHOB</name>
<keyword evidence="7" id="KW-0418">Kinase</keyword>
<evidence type="ECO:0000256" key="7">
    <source>
        <dbReference type="ARBA" id="ARBA00022777"/>
    </source>
</evidence>
<keyword evidence="10" id="KW-0812">Transmembrane</keyword>
<comment type="catalytic activity">
    <reaction evidence="1">
        <text>ATP + protein L-histidine = ADP + protein N-phospho-L-histidine.</text>
        <dbReference type="EC" id="2.7.13.3"/>
    </reaction>
</comment>
<feature type="domain" description="Histidine kinase" evidence="11">
    <location>
        <begin position="249"/>
        <end position="459"/>
    </location>
</feature>